<reference evidence="1" key="1">
    <citation type="journal article" date="2021" name="Genome Biol. Evol.">
        <title>A High-Quality Reference Genome for a Parasitic Bivalve with Doubly Uniparental Inheritance (Bivalvia: Unionida).</title>
        <authorList>
            <person name="Smith C.H."/>
        </authorList>
    </citation>
    <scope>NUCLEOTIDE SEQUENCE</scope>
    <source>
        <strain evidence="1">CHS0354</strain>
    </source>
</reference>
<evidence type="ECO:0000313" key="1">
    <source>
        <dbReference type="EMBL" id="KAK3609043.1"/>
    </source>
</evidence>
<name>A0AAE0WBD0_9BIVA</name>
<dbReference type="EMBL" id="JAEAOA010001145">
    <property type="protein sequence ID" value="KAK3609043.1"/>
    <property type="molecule type" value="Genomic_DNA"/>
</dbReference>
<reference evidence="1" key="3">
    <citation type="submission" date="2023-05" db="EMBL/GenBank/DDBJ databases">
        <authorList>
            <person name="Smith C.H."/>
        </authorList>
    </citation>
    <scope>NUCLEOTIDE SEQUENCE</scope>
    <source>
        <strain evidence="1">CHS0354</strain>
        <tissue evidence="1">Mantle</tissue>
    </source>
</reference>
<dbReference type="AlphaFoldDB" id="A0AAE0WBD0"/>
<sequence length="130" mass="14471">MNVVLSRCLEDIVISADEFSDMLKMTPQRLIIDGSDVPMYRVLYGDIIGDVLGKIVSMAGPTIRSLFSKVAPVVLTKTAEHLIPKADETIFDKVRDKIAGVQKPTLPENLQKIVDEAVSSEMLEYQLYDD</sequence>
<proteinExistence type="predicted"/>
<organism evidence="1 2">
    <name type="scientific">Potamilus streckersoni</name>
    <dbReference type="NCBI Taxonomy" id="2493646"/>
    <lineage>
        <taxon>Eukaryota</taxon>
        <taxon>Metazoa</taxon>
        <taxon>Spiralia</taxon>
        <taxon>Lophotrochozoa</taxon>
        <taxon>Mollusca</taxon>
        <taxon>Bivalvia</taxon>
        <taxon>Autobranchia</taxon>
        <taxon>Heteroconchia</taxon>
        <taxon>Palaeoheterodonta</taxon>
        <taxon>Unionida</taxon>
        <taxon>Unionoidea</taxon>
        <taxon>Unionidae</taxon>
        <taxon>Ambleminae</taxon>
        <taxon>Lampsilini</taxon>
        <taxon>Potamilus</taxon>
    </lineage>
</organism>
<protein>
    <submittedName>
        <fullName evidence="1">Uncharacterized protein</fullName>
    </submittedName>
</protein>
<keyword evidence="2" id="KW-1185">Reference proteome</keyword>
<accession>A0AAE0WBD0</accession>
<comment type="caution">
    <text evidence="1">The sequence shown here is derived from an EMBL/GenBank/DDBJ whole genome shotgun (WGS) entry which is preliminary data.</text>
</comment>
<reference evidence="1" key="2">
    <citation type="journal article" date="2021" name="Genome Biol. Evol.">
        <title>Developing a high-quality reference genome for a parasitic bivalve with doubly uniparental inheritance (Bivalvia: Unionida).</title>
        <authorList>
            <person name="Smith C.H."/>
        </authorList>
    </citation>
    <scope>NUCLEOTIDE SEQUENCE</scope>
    <source>
        <strain evidence="1">CHS0354</strain>
        <tissue evidence="1">Mantle</tissue>
    </source>
</reference>
<evidence type="ECO:0000313" key="2">
    <source>
        <dbReference type="Proteomes" id="UP001195483"/>
    </source>
</evidence>
<gene>
    <name evidence="1" type="ORF">CHS0354_018593</name>
</gene>
<dbReference type="Proteomes" id="UP001195483">
    <property type="component" value="Unassembled WGS sequence"/>
</dbReference>